<feature type="signal peptide" evidence="1">
    <location>
        <begin position="1"/>
        <end position="15"/>
    </location>
</feature>
<organism evidence="2 3">
    <name type="scientific">Cylindrobasidium torrendii FP15055 ss-10</name>
    <dbReference type="NCBI Taxonomy" id="1314674"/>
    <lineage>
        <taxon>Eukaryota</taxon>
        <taxon>Fungi</taxon>
        <taxon>Dikarya</taxon>
        <taxon>Basidiomycota</taxon>
        <taxon>Agaricomycotina</taxon>
        <taxon>Agaricomycetes</taxon>
        <taxon>Agaricomycetidae</taxon>
        <taxon>Agaricales</taxon>
        <taxon>Marasmiineae</taxon>
        <taxon>Physalacriaceae</taxon>
        <taxon>Cylindrobasidium</taxon>
    </lineage>
</organism>
<keyword evidence="3" id="KW-1185">Reference proteome</keyword>
<evidence type="ECO:0000313" key="3">
    <source>
        <dbReference type="Proteomes" id="UP000054007"/>
    </source>
</evidence>
<evidence type="ECO:0000256" key="1">
    <source>
        <dbReference type="SAM" id="SignalP"/>
    </source>
</evidence>
<gene>
    <name evidence="2" type="ORF">CYLTODRAFT_427495</name>
</gene>
<protein>
    <submittedName>
        <fullName evidence="2">Uncharacterized protein</fullName>
    </submittedName>
</protein>
<sequence length="147" mass="15677">MKFSAILLAVSPVLALPLSRWDDELSVEISGSFSQCGRIQINIEGGSAPYTISISERRKLDLAPAVAVATDSNAMLISAIPFSAGVQVVMRVEDARGERMDSGLVTVAQSGDASCLPPMTDADGTLFQRLVSWIQAGLNSWNNGYMI</sequence>
<proteinExistence type="predicted"/>
<feature type="chain" id="PRO_5013108026" evidence="1">
    <location>
        <begin position="16"/>
        <end position="147"/>
    </location>
</feature>
<accession>A0A0D7AUK1</accession>
<reference evidence="2 3" key="1">
    <citation type="journal article" date="2015" name="Fungal Genet. Biol.">
        <title>Evolution of novel wood decay mechanisms in Agaricales revealed by the genome sequences of Fistulina hepatica and Cylindrobasidium torrendii.</title>
        <authorList>
            <person name="Floudas D."/>
            <person name="Held B.W."/>
            <person name="Riley R."/>
            <person name="Nagy L.G."/>
            <person name="Koehler G."/>
            <person name="Ransdell A.S."/>
            <person name="Younus H."/>
            <person name="Chow J."/>
            <person name="Chiniquy J."/>
            <person name="Lipzen A."/>
            <person name="Tritt A."/>
            <person name="Sun H."/>
            <person name="Haridas S."/>
            <person name="LaButti K."/>
            <person name="Ohm R.A."/>
            <person name="Kues U."/>
            <person name="Blanchette R.A."/>
            <person name="Grigoriev I.V."/>
            <person name="Minto R.E."/>
            <person name="Hibbett D.S."/>
        </authorList>
    </citation>
    <scope>NUCLEOTIDE SEQUENCE [LARGE SCALE GENOMIC DNA]</scope>
    <source>
        <strain evidence="2 3">FP15055 ss-10</strain>
    </source>
</reference>
<keyword evidence="1" id="KW-0732">Signal</keyword>
<dbReference type="OrthoDB" id="3362246at2759"/>
<dbReference type="Proteomes" id="UP000054007">
    <property type="component" value="Unassembled WGS sequence"/>
</dbReference>
<name>A0A0D7AUK1_9AGAR</name>
<dbReference type="AlphaFoldDB" id="A0A0D7AUK1"/>
<evidence type="ECO:0000313" key="2">
    <source>
        <dbReference type="EMBL" id="KIY61529.1"/>
    </source>
</evidence>
<dbReference type="EMBL" id="KN880923">
    <property type="protein sequence ID" value="KIY61529.1"/>
    <property type="molecule type" value="Genomic_DNA"/>
</dbReference>